<sequence length="55" mass="5746">MLHKITLSLINLICSSPITLISPVAVINISPIAALEAAMEGFQVMPISKAAKIGD</sequence>
<dbReference type="EMBL" id="BARV01043208">
    <property type="protein sequence ID" value="GAI54806.1"/>
    <property type="molecule type" value="Genomic_DNA"/>
</dbReference>
<name>X1QJ03_9ZZZZ</name>
<dbReference type="AlphaFoldDB" id="X1QJ03"/>
<reference evidence="1" key="1">
    <citation type="journal article" date="2014" name="Front. Microbiol.">
        <title>High frequency of phylogenetically diverse reductive dehalogenase-homologous genes in deep subseafloor sedimentary metagenomes.</title>
        <authorList>
            <person name="Kawai M."/>
            <person name="Futagami T."/>
            <person name="Toyoda A."/>
            <person name="Takaki Y."/>
            <person name="Nishi S."/>
            <person name="Hori S."/>
            <person name="Arai W."/>
            <person name="Tsubouchi T."/>
            <person name="Morono Y."/>
            <person name="Uchiyama I."/>
            <person name="Ito T."/>
            <person name="Fujiyama A."/>
            <person name="Inagaki F."/>
            <person name="Takami H."/>
        </authorList>
    </citation>
    <scope>NUCLEOTIDE SEQUENCE</scope>
    <source>
        <strain evidence="1">Expedition CK06-06</strain>
    </source>
</reference>
<organism evidence="1">
    <name type="scientific">marine sediment metagenome</name>
    <dbReference type="NCBI Taxonomy" id="412755"/>
    <lineage>
        <taxon>unclassified sequences</taxon>
        <taxon>metagenomes</taxon>
        <taxon>ecological metagenomes</taxon>
    </lineage>
</organism>
<feature type="non-terminal residue" evidence="1">
    <location>
        <position position="55"/>
    </location>
</feature>
<dbReference type="SUPFAM" id="SSF51735">
    <property type="entry name" value="NAD(P)-binding Rossmann-fold domains"/>
    <property type="match status" value="1"/>
</dbReference>
<comment type="caution">
    <text evidence="1">The sequence shown here is derived from an EMBL/GenBank/DDBJ whole genome shotgun (WGS) entry which is preliminary data.</text>
</comment>
<protein>
    <submittedName>
        <fullName evidence="1">Uncharacterized protein</fullName>
    </submittedName>
</protein>
<dbReference type="InterPro" id="IPR036291">
    <property type="entry name" value="NAD(P)-bd_dom_sf"/>
</dbReference>
<accession>X1QJ03</accession>
<proteinExistence type="predicted"/>
<gene>
    <name evidence="1" type="ORF">S06H3_64606</name>
</gene>
<dbReference type="Gene3D" id="3.40.50.720">
    <property type="entry name" value="NAD(P)-binding Rossmann-like Domain"/>
    <property type="match status" value="1"/>
</dbReference>
<evidence type="ECO:0000313" key="1">
    <source>
        <dbReference type="EMBL" id="GAI54806.1"/>
    </source>
</evidence>